<feature type="compositionally biased region" description="Low complexity" evidence="1">
    <location>
        <begin position="1880"/>
        <end position="1891"/>
    </location>
</feature>
<feature type="compositionally biased region" description="Low complexity" evidence="1">
    <location>
        <begin position="1211"/>
        <end position="1222"/>
    </location>
</feature>
<feature type="compositionally biased region" description="Polar residues" evidence="1">
    <location>
        <begin position="168"/>
        <end position="182"/>
    </location>
</feature>
<feature type="compositionally biased region" description="Polar residues" evidence="1">
    <location>
        <begin position="911"/>
        <end position="922"/>
    </location>
</feature>
<protein>
    <submittedName>
        <fullName evidence="2">Uncharacterized protein</fullName>
    </submittedName>
</protein>
<feature type="compositionally biased region" description="Polar residues" evidence="1">
    <location>
        <begin position="641"/>
        <end position="688"/>
    </location>
</feature>
<feature type="compositionally biased region" description="Low complexity" evidence="1">
    <location>
        <begin position="354"/>
        <end position="396"/>
    </location>
</feature>
<feature type="region of interest" description="Disordered" evidence="1">
    <location>
        <begin position="1"/>
        <end position="90"/>
    </location>
</feature>
<feature type="region of interest" description="Disordered" evidence="1">
    <location>
        <begin position="2298"/>
        <end position="2354"/>
    </location>
</feature>
<evidence type="ECO:0000313" key="2">
    <source>
        <dbReference type="EMBL" id="KAE8252738.1"/>
    </source>
</evidence>
<feature type="compositionally biased region" description="Polar residues" evidence="1">
    <location>
        <begin position="40"/>
        <end position="54"/>
    </location>
</feature>
<evidence type="ECO:0000313" key="3">
    <source>
        <dbReference type="Proteomes" id="UP000077684"/>
    </source>
</evidence>
<feature type="region of interest" description="Disordered" evidence="1">
    <location>
        <begin position="107"/>
        <end position="141"/>
    </location>
</feature>
<feature type="compositionally biased region" description="Low complexity" evidence="1">
    <location>
        <begin position="2053"/>
        <end position="2067"/>
    </location>
</feature>
<feature type="compositionally biased region" description="Low complexity" evidence="1">
    <location>
        <begin position="765"/>
        <end position="781"/>
    </location>
</feature>
<organism evidence="2 3">
    <name type="scientific">Tilletia controversa</name>
    <name type="common">dwarf bunt fungus</name>
    <dbReference type="NCBI Taxonomy" id="13291"/>
    <lineage>
        <taxon>Eukaryota</taxon>
        <taxon>Fungi</taxon>
        <taxon>Dikarya</taxon>
        <taxon>Basidiomycota</taxon>
        <taxon>Ustilaginomycotina</taxon>
        <taxon>Exobasidiomycetes</taxon>
        <taxon>Tilletiales</taxon>
        <taxon>Tilletiaceae</taxon>
        <taxon>Tilletia</taxon>
    </lineage>
</organism>
<feature type="compositionally biased region" description="Polar residues" evidence="1">
    <location>
        <begin position="2221"/>
        <end position="2241"/>
    </location>
</feature>
<feature type="compositionally biased region" description="Basic and acidic residues" evidence="1">
    <location>
        <begin position="877"/>
        <end position="890"/>
    </location>
</feature>
<feature type="compositionally biased region" description="Basic and acidic residues" evidence="1">
    <location>
        <begin position="1224"/>
        <end position="1238"/>
    </location>
</feature>
<feature type="compositionally biased region" description="Polar residues" evidence="1">
    <location>
        <begin position="1732"/>
        <end position="1743"/>
    </location>
</feature>
<sequence>MLPSNGRASSSGAQPSVARSPGEGSGAADRRDLPNGGIEKSSSATSMTTVSHCTAPTDAPEQQVPEPPNSSSAFGPPSFRTIKNAWSPSPLARQSVLEDEIYQYPQRFSQDMGSEHAAGIPIPQNFMRSFSPSNDSIHTSSSFTRSAAPIALFADDTDYSDSDAEAGPSSSYAGRLQSSTFTVPPGDALGLGFDDTDLDLSFEDSPVAARHVRRGTAPQSGAADARSPSLRHVGRLPRRELGMESGSERDSIIGLSSPETSPPPVHRSTIAQAVPSPPSQRQQQPDVNEPFYTPRVGAQASLAPEQPYPAAFGSLAERTPSAEQRRPPRTVPSAIPTGGSTRPILPLSVRKPKASLSSAAFSSAEPLSSFRSPSTRPSLLLSSSTRSISSPRSPDSAPTEAATPTIEDYDAGESGFSSTTGRQSSMFGSSSMQGGRNSSFTGASWTNSPELRPAQEATSLIPVYSDMESESEGLSGAVGLRQASLVSERWDEDFLFQEQTGDDEPASRTRPRRKGRRKETQQEQQRTTGAPVGDRSQKSREMRQPGSRGEGVSHPSGAKSSTQGKAPAGSSSRPSRLSPQQPLTRRTAENDNDSDDSDDSDGSSSGDEDEGADDTMQGRVRDIFDDDDEEEEENWDGEMSMGSSVNTSTVGGKMTASSSARTIMPATPSNLLMTGTNPRPSGHQTPTGLGSRRVTPKANKKASAALLRPLPPSGPSSFESARRVPDMRVLTSLKPGEHDGPTSATTASSSHDHDGKAGLRTSVYSQASTSSRSAGTAGTAAHLRNSMISNSTDGLGSSAGGNAENLHRKAASISASTDFSARLAAQSDVSSWHGHGTRPRPSLDRAGEVDFASVEVREDPVARQPITALVAATSAQTRERARAWVEESSREVAAGFSDIPVRKPSYKRKQSNTFHPQQSTGSAADDTETEDTNSLLRPRSSVSQNLLASSPSSPLGHARAASSVAESAGSVRPVAGRSLTQTSLSNLLSFNSKRRESDGGPSPQMTTSSSSRVRTTSRVQKLVAAEEDSRPPSRAMSSSSRSPETQRDRIKKLLVQQHKQKKEKASKLSSPAVETPPSRAEIPDPTVAERKRTRSQNSRTKLALTPSSSTADLKKPAMLAAPAESPGRSSSPFGRSWEAIRSATSSGKQKVVPDGSGGKGDANATNGQRHAGLPSRISSGTLNEVKVSRTASAQNPPVAPVQERPRHGRTGSSLSISFGLSKSKGKDKSPVQREDSSSGRKASPRTAKDGGVSTPSDRGSASKQESSHEDSPSSSPSARIITRRNKAAPSQQPSLPSAPAPTHGASLRGFDTRSTSNSTAMTNSSRLSSGDFWSRQGDASSKHEKDASQNSRRVPSGNSSNTTTPTLGSPESLRMSLGAAADTVSSLPQSRRTSASKASNASGRRQRRPSTSPELPYAELFGEPPSNTRFKSQISEVEETAASASAQQNRDGNLARPSGTSALKSSPEEPLPPGIASHVVTDESSSSKFVPRRNSLSDLKIPTRISKAQDGIRANMTYLKDFARGVGELKLLQGRYHAALLELHRHQEADGFVDSRSKDLLVKLDNVEHLYAPWWECADVLIGLGEGRGDADRNAALDTLTHSPAPAPNRNRRITLNTPPRPMPPGYGPMSKELSSDTASSLISDTSSSNMSVRRADTSSAISRASSMSGRQVAAQREMDILSLMLAGAPLDHSFANSSRDSGAKTSGPSALARSILDDGLPARESRRENEWSQSASSLTFAQPSPRPPKDEPTAPRPGPYKSLGGAAQSTASFAATSTDSFTQLNTLDPDKSGRRKLRNASRAGLQGLRELLRSFKLSSNPESESSGGFPPDSAVSTPADEPGPPPGTSVEASASFLDAMYGRPQQSKSSLLTLEGLGRPHSAQSSQPSPSRRRSKIFSLVTGGLSSSRLDVIPGRQRVISTTSSSAHSSSVIDAADNSADSGWANSENDEIEALRASGESIRASRISSPQVPSGRASGQSFSSSGGTRQRLLTLGRQLMGSRPRGDSFTSKHGISPVTLNVPLPAPEDEAMSGDAGESGFSNASSYVSDRPSSSAGSAMGPPDSSDQVTLGRRQGERLQMGAGMSGNETIRRPSGTSGTAGDSRRLSAGLRPTDSNRTSMLTRPPAYGRSFSASPSPGPSPSHSLQQIPAVPPLPSPMALEGMTARARDVGSNATVTTGSSLGGESWGSLGSDSDAGGGATTTTILTTVLGQRGGVRTVTPTMSTTQDSNETSSTSRPATVSDAAAMSRFRKMILRPDQIRSLLAYVQATKNNCDTALVEVSRLAEAMEAGKGLALSPPSLRGGGGGGGERKVVASEAQTPEEAEEEKEVLGTIRSPSAMTPKRRMVKVPAN</sequence>
<feature type="compositionally biased region" description="Acidic residues" evidence="1">
    <location>
        <begin position="494"/>
        <end position="504"/>
    </location>
</feature>
<proteinExistence type="predicted"/>
<feature type="compositionally biased region" description="Basic residues" evidence="1">
    <location>
        <begin position="2344"/>
        <end position="2354"/>
    </location>
</feature>
<feature type="compositionally biased region" description="Polar residues" evidence="1">
    <location>
        <begin position="437"/>
        <end position="449"/>
    </location>
</feature>
<feature type="compositionally biased region" description="Low complexity" evidence="1">
    <location>
        <begin position="1006"/>
        <end position="1019"/>
    </location>
</feature>
<feature type="compositionally biased region" description="Low complexity" evidence="1">
    <location>
        <begin position="1923"/>
        <end position="1938"/>
    </location>
</feature>
<feature type="compositionally biased region" description="Low complexity" evidence="1">
    <location>
        <begin position="1312"/>
        <end position="1326"/>
    </location>
</feature>
<feature type="compositionally biased region" description="Acidic residues" evidence="1">
    <location>
        <begin position="590"/>
        <end position="613"/>
    </location>
</feature>
<feature type="region of interest" description="Disordered" evidence="1">
    <location>
        <begin position="494"/>
        <end position="803"/>
    </location>
</feature>
<feature type="compositionally biased region" description="Low complexity" evidence="1">
    <location>
        <begin position="1975"/>
        <end position="2000"/>
    </location>
</feature>
<feature type="compositionally biased region" description="Acidic residues" evidence="1">
    <location>
        <begin position="624"/>
        <end position="636"/>
    </location>
</feature>
<feature type="compositionally biased region" description="Polar residues" evidence="1">
    <location>
        <begin position="1425"/>
        <end position="1435"/>
    </location>
</feature>
<feature type="region of interest" description="Disordered" evidence="1">
    <location>
        <begin position="158"/>
        <end position="183"/>
    </location>
</feature>
<accession>A0A8X7SZL6</accession>
<feature type="compositionally biased region" description="Low complexity" evidence="1">
    <location>
        <begin position="1767"/>
        <end position="1784"/>
    </location>
</feature>
<dbReference type="EMBL" id="LWDE02000137">
    <property type="protein sequence ID" value="KAE8252738.1"/>
    <property type="molecule type" value="Genomic_DNA"/>
</dbReference>
<feature type="compositionally biased region" description="Basic and acidic residues" evidence="1">
    <location>
        <begin position="237"/>
        <end position="251"/>
    </location>
</feature>
<feature type="compositionally biased region" description="Polar residues" evidence="1">
    <location>
        <begin position="1817"/>
        <end position="1827"/>
    </location>
</feature>
<feature type="compositionally biased region" description="Polar residues" evidence="1">
    <location>
        <begin position="932"/>
        <end position="953"/>
    </location>
</feature>
<feature type="region of interest" description="Disordered" evidence="1">
    <location>
        <begin position="862"/>
        <end position="1491"/>
    </location>
</feature>
<feature type="compositionally biased region" description="Low complexity" evidence="1">
    <location>
        <begin position="1355"/>
        <end position="1370"/>
    </location>
</feature>
<feature type="compositionally biased region" description="Low complexity" evidence="1">
    <location>
        <begin position="1287"/>
        <end position="1301"/>
    </location>
</feature>
<feature type="compositionally biased region" description="Low complexity" evidence="1">
    <location>
        <begin position="421"/>
        <end position="436"/>
    </location>
</feature>
<feature type="compositionally biased region" description="Polar residues" evidence="1">
    <location>
        <begin position="1697"/>
        <end position="1709"/>
    </location>
</feature>
<feature type="compositionally biased region" description="Low complexity" evidence="1">
    <location>
        <begin position="1032"/>
        <end position="1043"/>
    </location>
</feature>
<feature type="region of interest" description="Disordered" evidence="1">
    <location>
        <begin position="1923"/>
        <end position="2158"/>
    </location>
</feature>
<keyword evidence="3" id="KW-1185">Reference proteome</keyword>
<feature type="region of interest" description="Disordered" evidence="1">
    <location>
        <begin position="209"/>
        <end position="476"/>
    </location>
</feature>
<feature type="region of interest" description="Disordered" evidence="1">
    <location>
        <begin position="1599"/>
        <end position="1671"/>
    </location>
</feature>
<gene>
    <name evidence="2" type="ORF">A4X06_0g1964</name>
</gene>
<dbReference type="Proteomes" id="UP000077684">
    <property type="component" value="Unassembled WGS sequence"/>
</dbReference>
<evidence type="ECO:0000256" key="1">
    <source>
        <dbReference type="SAM" id="MobiDB-lite"/>
    </source>
</evidence>
<feature type="compositionally biased region" description="Polar residues" evidence="1">
    <location>
        <begin position="1383"/>
        <end position="1413"/>
    </location>
</feature>
<feature type="compositionally biased region" description="Low complexity" evidence="1">
    <location>
        <begin position="1125"/>
        <end position="1136"/>
    </location>
</feature>
<feature type="compositionally biased region" description="Polar residues" evidence="1">
    <location>
        <begin position="126"/>
        <end position="141"/>
    </location>
</feature>
<feature type="region of interest" description="Disordered" evidence="1">
    <location>
        <begin position="1697"/>
        <end position="1901"/>
    </location>
</feature>
<feature type="compositionally biased region" description="Polar residues" evidence="1">
    <location>
        <begin position="1095"/>
        <end position="1111"/>
    </location>
</feature>
<feature type="compositionally biased region" description="Low complexity" evidence="1">
    <location>
        <begin position="958"/>
        <end position="991"/>
    </location>
</feature>
<feature type="region of interest" description="Disordered" evidence="1">
    <location>
        <begin position="2220"/>
        <end position="2244"/>
    </location>
</feature>
<feature type="region of interest" description="Disordered" evidence="1">
    <location>
        <begin position="827"/>
        <end position="846"/>
    </location>
</feature>
<feature type="compositionally biased region" description="Polar residues" evidence="1">
    <location>
        <begin position="1"/>
        <end position="14"/>
    </location>
</feature>
<feature type="region of interest" description="Disordered" evidence="1">
    <location>
        <begin position="2180"/>
        <end position="2200"/>
    </location>
</feature>
<feature type="compositionally biased region" description="Polar residues" evidence="1">
    <location>
        <begin position="786"/>
        <end position="795"/>
    </location>
</feature>
<comment type="caution">
    <text evidence="2">The sequence shown here is derived from an EMBL/GenBank/DDBJ whole genome shotgun (WGS) entry which is preliminary data.</text>
</comment>
<feature type="compositionally biased region" description="Low complexity" evidence="1">
    <location>
        <begin position="2189"/>
        <end position="2200"/>
    </location>
</feature>
<reference evidence="2" key="1">
    <citation type="submission" date="2016-04" db="EMBL/GenBank/DDBJ databases">
        <authorList>
            <person name="Nguyen H.D."/>
            <person name="Samba Siva P."/>
            <person name="Cullis J."/>
            <person name="Levesque C.A."/>
            <person name="Hambleton S."/>
        </authorList>
    </citation>
    <scope>NUCLEOTIDE SEQUENCE</scope>
    <source>
        <strain evidence="2">DAOMC 236426</strain>
    </source>
</reference>
<feature type="compositionally biased region" description="Low complexity" evidence="1">
    <location>
        <begin position="1658"/>
        <end position="1671"/>
    </location>
</feature>
<reference evidence="2" key="2">
    <citation type="journal article" date="2019" name="IMA Fungus">
        <title>Genome sequencing and comparison of five Tilletia species to identify candidate genes for the detection of regulated species infecting wheat.</title>
        <authorList>
            <person name="Nguyen H.D.T."/>
            <person name="Sultana T."/>
            <person name="Kesanakurti P."/>
            <person name="Hambleton S."/>
        </authorList>
    </citation>
    <scope>NUCLEOTIDE SEQUENCE</scope>
    <source>
        <strain evidence="2">DAOMC 236426</strain>
    </source>
</reference>
<feature type="compositionally biased region" description="Basic and acidic residues" evidence="1">
    <location>
        <begin position="1721"/>
        <end position="1731"/>
    </location>
</feature>
<feature type="compositionally biased region" description="Low complexity" evidence="1">
    <location>
        <begin position="1636"/>
        <end position="1649"/>
    </location>
</feature>
<feature type="compositionally biased region" description="Low complexity" evidence="1">
    <location>
        <begin position="570"/>
        <end position="583"/>
    </location>
</feature>
<name>A0A8X7SZL6_9BASI</name>